<evidence type="ECO:0000313" key="2">
    <source>
        <dbReference type="EMBL" id="OJX56279.1"/>
    </source>
</evidence>
<dbReference type="InterPro" id="IPR024079">
    <property type="entry name" value="MetalloPept_cat_dom_sf"/>
</dbReference>
<dbReference type="PANTHER" id="PTHR11905">
    <property type="entry name" value="ADAM A DISINTEGRIN AND METALLOPROTEASE DOMAIN"/>
    <property type="match status" value="1"/>
</dbReference>
<reference evidence="2 3" key="1">
    <citation type="submission" date="2016-09" db="EMBL/GenBank/DDBJ databases">
        <title>Genome-resolved meta-omics ties microbial dynamics to process performance in biotechnology for thiocyanate degradation.</title>
        <authorList>
            <person name="Kantor R.S."/>
            <person name="Huddy R.J."/>
            <person name="Iyer R."/>
            <person name="Thomas B.C."/>
            <person name="Brown C.T."/>
            <person name="Anantharaman K."/>
            <person name="Tringe S."/>
            <person name="Hettich R.L."/>
            <person name="Harrison S.T."/>
            <person name="Banfield J.F."/>
        </authorList>
    </citation>
    <scope>NUCLEOTIDE SEQUENCE [LARGE SCALE GENOMIC DNA]</scope>
    <source>
        <strain evidence="2">59-99</strain>
    </source>
</reference>
<dbReference type="InterPro" id="IPR001590">
    <property type="entry name" value="Peptidase_M12B"/>
</dbReference>
<organism evidence="2 3">
    <name type="scientific">Candidatus Kapaibacterium thiocyanatum</name>
    <dbReference type="NCBI Taxonomy" id="1895771"/>
    <lineage>
        <taxon>Bacteria</taxon>
        <taxon>Pseudomonadati</taxon>
        <taxon>Candidatus Kapaibacteriota</taxon>
        <taxon>Candidatus Kapaibacteriia</taxon>
        <taxon>Candidatus Kapaibacteriales</taxon>
        <taxon>Candidatus Kapaibacteriaceae</taxon>
        <taxon>Candidatus Kapaibacterium</taxon>
    </lineage>
</organism>
<dbReference type="STRING" id="1895771.BGO89_13145"/>
<sequence length="853" mass="92338">MMALAVLLPTLLVAGTDNRTVDIRTFMTPVPASKMDQMQITGFQRSMMLSNDMAKTTFADAPATLTLKNFPLPNNEQSTLELRLGRQVFDANTKILVATGHGKEPLKVRPIVSYVGKISGDPNSRVSLHYSDGDLTGFVEQSNGLRTMIGIDVSRRSTATVTPHLIADEQTVFPGGLSKFLCGNESLPFDADALGQAMAQPSTVKDMDKIQSTTALKELRLAIVLREDIHEYMSGTGKTNEQIVQYFAKCVAAFSQAYEEELNATFYISYVMMWTADEVSGYSGDGTNPGTLLEEFSRDWSQNYNNVERDVAHCYTRMIPQGGLFIGGIAYGGQAGPKICSKQHQGAYGVSTMYLNQNMDGIPGRPNMANAFVWDVFVTAHEIGHNVGAPHTHNCFWSPPVDTCQVQSDGTDACYMTGRTPRPGTIMSYCHLVNGSTTPLTFGTRVAERMRAWIDQSCVVQPPRPTVRLTSPRGTETFAGGQQLTIKWSTARVANVKLQYSADNMQSWNPVNQNMLPAADLSYNWTIPAVQTSYLWIRISDASNDAVSDTSLVAYSVRLPLALTSPKGGERFAQGSVQSIRWTKESSVPSVKVEFAPDGTTWQTLEGAATGVSYEWTVPAVVTSTARVRVTSTGNAALTATSEPFSIGVARFTVLIPVEGDSICNNFANQYRWSSDFVDKFKIQYKTPTGTIWQNAVTEIAVDASKEGQQTFGRSNSLGNVEPGTVIQIRFVDYANAENILATLSNIRVASCDAAVSVDETTPAPTDLRIVRVTPNPVKTDAAIELNAAMPMTVDVLLVAPNGAVTTLLAQQNVGTSGPQTLNVSLNGVAAGAYQVVVRSGSAQVSTPLSVVR</sequence>
<name>A0A1M3KV55_9BACT</name>
<gene>
    <name evidence="2" type="ORF">BGO89_13145</name>
</gene>
<dbReference type="PROSITE" id="PS50215">
    <property type="entry name" value="ADAM_MEPRO"/>
    <property type="match status" value="1"/>
</dbReference>
<dbReference type="Pfam" id="PF13688">
    <property type="entry name" value="Reprolysin_5"/>
    <property type="match status" value="1"/>
</dbReference>
<comment type="caution">
    <text evidence="2">The sequence shown here is derived from an EMBL/GenBank/DDBJ whole genome shotgun (WGS) entry which is preliminary data.</text>
</comment>
<dbReference type="GO" id="GO:0006509">
    <property type="term" value="P:membrane protein ectodomain proteolysis"/>
    <property type="evidence" value="ECO:0007669"/>
    <property type="project" value="TreeGrafter"/>
</dbReference>
<dbReference type="SUPFAM" id="SSF55486">
    <property type="entry name" value="Metalloproteases ('zincins'), catalytic domain"/>
    <property type="match status" value="1"/>
</dbReference>
<feature type="domain" description="Peptidase M12B" evidence="1">
    <location>
        <begin position="217"/>
        <end position="430"/>
    </location>
</feature>
<protein>
    <recommendedName>
        <fullName evidence="1">Peptidase M12B domain-containing protein</fullName>
    </recommendedName>
</protein>
<dbReference type="EMBL" id="MKVH01000025">
    <property type="protein sequence ID" value="OJX56279.1"/>
    <property type="molecule type" value="Genomic_DNA"/>
</dbReference>
<proteinExistence type="predicted"/>
<evidence type="ECO:0000259" key="1">
    <source>
        <dbReference type="PROSITE" id="PS50215"/>
    </source>
</evidence>
<evidence type="ECO:0000313" key="3">
    <source>
        <dbReference type="Proteomes" id="UP000184233"/>
    </source>
</evidence>
<dbReference type="Gene3D" id="3.40.390.10">
    <property type="entry name" value="Collagenase (Catalytic Domain)"/>
    <property type="match status" value="1"/>
</dbReference>
<dbReference type="PANTHER" id="PTHR11905:SF159">
    <property type="entry name" value="ADAM METALLOPROTEASE"/>
    <property type="match status" value="1"/>
</dbReference>
<accession>A0A1M3KV55</accession>
<dbReference type="AlphaFoldDB" id="A0A1M3KV55"/>
<dbReference type="Proteomes" id="UP000184233">
    <property type="component" value="Unassembled WGS sequence"/>
</dbReference>
<dbReference type="GO" id="GO:0004222">
    <property type="term" value="F:metalloendopeptidase activity"/>
    <property type="evidence" value="ECO:0007669"/>
    <property type="project" value="InterPro"/>
</dbReference>